<dbReference type="EMBL" id="EU882844">
    <property type="protein sequence ID" value="ASN76790.1"/>
    <property type="molecule type" value="Genomic_DNA"/>
</dbReference>
<dbReference type="AlphaFoldDB" id="A0A221SKV4"/>
<feature type="region of interest" description="Disordered" evidence="1">
    <location>
        <begin position="141"/>
        <end position="179"/>
    </location>
</feature>
<name>A0A221SKV4_9VIBR</name>
<reference evidence="2" key="1">
    <citation type="submission" date="2008-07" db="EMBL/GenBank/DDBJ databases">
        <title>Analysis of genes from marine vibrio MV-1 putatively involved in magnetosome formation.</title>
        <authorList>
            <person name="Trubitsyn D."/>
            <person name="French C."/>
            <person name="Staniland S."/>
            <person name="Ward B."/>
        </authorList>
    </citation>
    <scope>NUCLEOTIDE SEQUENCE</scope>
    <source>
        <strain evidence="2">MV-1</strain>
    </source>
</reference>
<feature type="region of interest" description="Disordered" evidence="1">
    <location>
        <begin position="50"/>
        <end position="93"/>
    </location>
</feature>
<protein>
    <submittedName>
        <fullName evidence="2">Uncharacterized protein</fullName>
    </submittedName>
</protein>
<organism evidence="2">
    <name type="scientific">Vibrio sp. MV-1</name>
    <dbReference type="NCBI Taxonomy" id="632142"/>
    <lineage>
        <taxon>Bacteria</taxon>
        <taxon>Pseudomonadati</taxon>
        <taxon>Pseudomonadota</taxon>
        <taxon>Gammaproteobacteria</taxon>
        <taxon>Vibrionales</taxon>
        <taxon>Vibrionaceae</taxon>
        <taxon>Vibrio</taxon>
    </lineage>
</organism>
<proteinExistence type="predicted"/>
<feature type="compositionally biased region" description="Polar residues" evidence="1">
    <location>
        <begin position="50"/>
        <end position="65"/>
    </location>
</feature>
<feature type="compositionally biased region" description="Polar residues" evidence="1">
    <location>
        <begin position="155"/>
        <end position="169"/>
    </location>
</feature>
<accession>A0A221SKV4</accession>
<evidence type="ECO:0000256" key="1">
    <source>
        <dbReference type="SAM" id="MobiDB-lite"/>
    </source>
</evidence>
<evidence type="ECO:0000313" key="2">
    <source>
        <dbReference type="EMBL" id="ASN76790.1"/>
    </source>
</evidence>
<sequence>MASGSNKKFLARQKILSGETPFVNGVGAQFTEGALTSSPWVKKAELPSFSKTKLNGSEPANTPEDNASAWGVSTLPETAPELDSPTLSQASGSDWDDAFAMVSPWGAMGEGALVKAREASISPSATVPSTLEVRFKSRNLNVPHSNGVKRRESTVVDNTKGWNPLTTEAQDALDAKTGK</sequence>